<organism evidence="2">
    <name type="scientific">African swine fever virus</name>
    <name type="common">ASFV</name>
    <dbReference type="NCBI Taxonomy" id="10497"/>
    <lineage>
        <taxon>Viruses</taxon>
        <taxon>Varidnaviria</taxon>
        <taxon>Bamfordvirae</taxon>
        <taxon>Nucleocytoviricota</taxon>
        <taxon>Pokkesviricetes</taxon>
        <taxon>Asfuvirales</taxon>
        <taxon>Asfarviridae</taxon>
        <taxon>Asfivirus</taxon>
        <taxon>Asfivirus haemorrhagiae</taxon>
    </lineage>
</organism>
<feature type="transmembrane region" description="Helical" evidence="1">
    <location>
        <begin position="69"/>
        <end position="87"/>
    </location>
</feature>
<dbReference type="EMBL" id="MN641877">
    <property type="protein sequence ID" value="QII88914.1"/>
    <property type="molecule type" value="Genomic_DNA"/>
</dbReference>
<organismHost>
    <name type="scientific">Ornithodoros</name>
    <name type="common">relapsing fever ticks</name>
    <dbReference type="NCBI Taxonomy" id="6937"/>
</organismHost>
<sequence length="144" mass="17308">MQTRCLFICKLDVCTYLFELIYTPCFTCYIHSMHKCILFTLMFITRRNNILHAFFLQSLIILYDKSNNVLYMWFIILGAAICTPFSLHAWSYYYVYLYMSVIVPIMHENIYKECGMEIRFFYNSRGYNPFISTYNPAIHVFLPL</sequence>
<organismHost>
    <name type="scientific">Phacochoerus aethiopicus</name>
    <name type="common">Warthog</name>
    <dbReference type="NCBI Taxonomy" id="85517"/>
</organismHost>
<evidence type="ECO:0000256" key="1">
    <source>
        <dbReference type="SAM" id="Phobius"/>
    </source>
</evidence>
<organismHost>
    <name type="scientific">Phacochoerus africanus</name>
    <name type="common">Warthog</name>
    <dbReference type="NCBI Taxonomy" id="41426"/>
</organismHost>
<gene>
    <name evidence="2" type="primary">EP152R</name>
</gene>
<organismHost>
    <name type="scientific">Potamochoerus larvatus</name>
    <name type="common">Bushpig</name>
    <dbReference type="NCBI Taxonomy" id="273792"/>
</organismHost>
<proteinExistence type="predicted"/>
<name>A0A6G7KU83_ASF</name>
<keyword evidence="1" id="KW-0812">Transmembrane</keyword>
<accession>A0A6G7KU83</accession>
<keyword evidence="1" id="KW-1133">Transmembrane helix</keyword>
<reference evidence="2" key="1">
    <citation type="submission" date="2019-11" db="EMBL/GenBank/DDBJ databases">
        <authorList>
            <person name="Ndlovu S.S."/>
            <person name="Carulei O."/>
        </authorList>
    </citation>
    <scope>NUCLEOTIDE SEQUENCE [LARGE SCALE GENOMIC DNA]</scope>
    <source>
        <strain evidence="2">RSA_2_2004</strain>
    </source>
</reference>
<evidence type="ECO:0000313" key="2">
    <source>
        <dbReference type="EMBL" id="QII88914.1"/>
    </source>
</evidence>
<keyword evidence="1" id="KW-0472">Membrane</keyword>
<organismHost>
    <name type="scientific">Ornithodoros moubata</name>
    <name type="common">Soft tick</name>
    <name type="synonym">Argasid tick</name>
    <dbReference type="NCBI Taxonomy" id="6938"/>
</organismHost>
<organismHost>
    <name type="scientific">Sus scrofa</name>
    <name type="common">Pig</name>
    <dbReference type="NCBI Taxonomy" id="9823"/>
</organismHost>
<protein>
    <submittedName>
        <fullName evidence="2">PEP152R</fullName>
    </submittedName>
</protein>